<keyword evidence="3" id="KW-1185">Reference proteome</keyword>
<dbReference type="Proteomes" id="UP000790347">
    <property type="component" value="Unassembled WGS sequence"/>
</dbReference>
<comment type="caution">
    <text evidence="2">The sequence shown here is derived from an EMBL/GenBank/DDBJ whole genome shotgun (WGS) entry which is preliminary data.</text>
</comment>
<sequence length="94" mass="11154">MIMNNKHEFCSGLDRKSGSESIVTQLDSVIFLFLLVFISRLSFVVVIDRMMMMIIDLLQYFFSKLLNNYIKCIQNEQTMFIIIIIICFSIDYRH</sequence>
<protein>
    <submittedName>
        <fullName evidence="2">Uncharacterized protein</fullName>
    </submittedName>
</protein>
<feature type="transmembrane region" description="Helical" evidence="1">
    <location>
        <begin position="29"/>
        <end position="47"/>
    </location>
</feature>
<keyword evidence="1" id="KW-0812">Transmembrane</keyword>
<keyword evidence="1" id="KW-0472">Membrane</keyword>
<dbReference type="EMBL" id="ASGP02000008">
    <property type="protein sequence ID" value="KAH9494189.1"/>
    <property type="molecule type" value="Genomic_DNA"/>
</dbReference>
<dbReference type="AlphaFoldDB" id="A0A922KZP2"/>
<evidence type="ECO:0000313" key="2">
    <source>
        <dbReference type="EMBL" id="KAH9494189.1"/>
    </source>
</evidence>
<accession>A0A922KZP2</accession>
<reference evidence="2" key="1">
    <citation type="submission" date="2013-05" db="EMBL/GenBank/DDBJ databases">
        <authorList>
            <person name="Yim A.K.Y."/>
            <person name="Chan T.F."/>
            <person name="Ji K.M."/>
            <person name="Liu X.Y."/>
            <person name="Zhou J.W."/>
            <person name="Li R.Q."/>
            <person name="Yang K.Y."/>
            <person name="Li J."/>
            <person name="Li M."/>
            <person name="Law P.T.W."/>
            <person name="Wu Y.L."/>
            <person name="Cai Z.L."/>
            <person name="Qin H."/>
            <person name="Bao Y."/>
            <person name="Leung R.K.K."/>
            <person name="Ng P.K.S."/>
            <person name="Zou J."/>
            <person name="Zhong X.J."/>
            <person name="Ran P.X."/>
            <person name="Zhong N.S."/>
            <person name="Liu Z.G."/>
            <person name="Tsui S.K.W."/>
        </authorList>
    </citation>
    <scope>NUCLEOTIDE SEQUENCE</scope>
    <source>
        <strain evidence="2">Derf</strain>
        <tissue evidence="2">Whole organism</tissue>
    </source>
</reference>
<proteinExistence type="predicted"/>
<organism evidence="2 3">
    <name type="scientific">Dermatophagoides farinae</name>
    <name type="common">American house dust mite</name>
    <dbReference type="NCBI Taxonomy" id="6954"/>
    <lineage>
        <taxon>Eukaryota</taxon>
        <taxon>Metazoa</taxon>
        <taxon>Ecdysozoa</taxon>
        <taxon>Arthropoda</taxon>
        <taxon>Chelicerata</taxon>
        <taxon>Arachnida</taxon>
        <taxon>Acari</taxon>
        <taxon>Acariformes</taxon>
        <taxon>Sarcoptiformes</taxon>
        <taxon>Astigmata</taxon>
        <taxon>Psoroptidia</taxon>
        <taxon>Analgoidea</taxon>
        <taxon>Pyroglyphidae</taxon>
        <taxon>Dermatophagoidinae</taxon>
        <taxon>Dermatophagoides</taxon>
    </lineage>
</organism>
<gene>
    <name evidence="2" type="ORF">DERF_014899</name>
</gene>
<reference evidence="2" key="2">
    <citation type="journal article" date="2022" name="Res Sq">
        <title>Comparative Genomics Reveals Insights into the Divergent Evolution of Astigmatic Mites and Household Pest Adaptations.</title>
        <authorList>
            <person name="Xiong Q."/>
            <person name="Wan A.T.-Y."/>
            <person name="Liu X.-Y."/>
            <person name="Fung C.S.-H."/>
            <person name="Xiao X."/>
            <person name="Malainual N."/>
            <person name="Hou J."/>
            <person name="Wang L."/>
            <person name="Wang M."/>
            <person name="Yang K."/>
            <person name="Cui Y."/>
            <person name="Leung E."/>
            <person name="Nong W."/>
            <person name="Shin S.-K."/>
            <person name="Au S."/>
            <person name="Jeong K.Y."/>
            <person name="Chew F.T."/>
            <person name="Hui J."/>
            <person name="Leung T.F."/>
            <person name="Tungtrongchitr A."/>
            <person name="Zhong N."/>
            <person name="Liu Z."/>
            <person name="Tsui S."/>
        </authorList>
    </citation>
    <scope>NUCLEOTIDE SEQUENCE</scope>
    <source>
        <strain evidence="2">Derf</strain>
        <tissue evidence="2">Whole organism</tissue>
    </source>
</reference>
<evidence type="ECO:0000256" key="1">
    <source>
        <dbReference type="SAM" id="Phobius"/>
    </source>
</evidence>
<evidence type="ECO:0000313" key="3">
    <source>
        <dbReference type="Proteomes" id="UP000790347"/>
    </source>
</evidence>
<name>A0A922KZP2_DERFA</name>
<keyword evidence="1" id="KW-1133">Transmembrane helix</keyword>